<feature type="compositionally biased region" description="Acidic residues" evidence="5">
    <location>
        <begin position="325"/>
        <end position="340"/>
    </location>
</feature>
<feature type="domain" description="Ig-like" evidence="6">
    <location>
        <begin position="50"/>
        <end position="153"/>
    </location>
</feature>
<feature type="domain" description="MYND-type" evidence="7">
    <location>
        <begin position="973"/>
        <end position="1010"/>
    </location>
</feature>
<feature type="compositionally biased region" description="Polar residues" evidence="5">
    <location>
        <begin position="271"/>
        <end position="280"/>
    </location>
</feature>
<dbReference type="GO" id="GO:0008270">
    <property type="term" value="F:zinc ion binding"/>
    <property type="evidence" value="ECO:0007669"/>
    <property type="project" value="UniProtKB-KW"/>
</dbReference>
<evidence type="ECO:0000259" key="6">
    <source>
        <dbReference type="PROSITE" id="PS50835"/>
    </source>
</evidence>
<evidence type="ECO:0000256" key="4">
    <source>
        <dbReference type="PROSITE-ProRule" id="PRU00134"/>
    </source>
</evidence>
<dbReference type="GO" id="GO:0043565">
    <property type="term" value="F:sequence-specific DNA binding"/>
    <property type="evidence" value="ECO:0007669"/>
    <property type="project" value="TreeGrafter"/>
</dbReference>
<dbReference type="Gene3D" id="6.10.140.2220">
    <property type="match status" value="1"/>
</dbReference>
<feature type="compositionally biased region" description="Basic and acidic residues" evidence="5">
    <location>
        <begin position="34"/>
        <end position="50"/>
    </location>
</feature>
<dbReference type="GO" id="GO:0010468">
    <property type="term" value="P:regulation of gene expression"/>
    <property type="evidence" value="ECO:0007669"/>
    <property type="project" value="TreeGrafter"/>
</dbReference>
<keyword evidence="9" id="KW-1185">Reference proteome</keyword>
<evidence type="ECO:0000256" key="5">
    <source>
        <dbReference type="SAM" id="MobiDB-lite"/>
    </source>
</evidence>
<feature type="region of interest" description="Disordered" evidence="5">
    <location>
        <begin position="759"/>
        <end position="789"/>
    </location>
</feature>
<feature type="compositionally biased region" description="Polar residues" evidence="5">
    <location>
        <begin position="52"/>
        <end position="66"/>
    </location>
</feature>
<dbReference type="PROSITE" id="PS01360">
    <property type="entry name" value="ZF_MYND_1"/>
    <property type="match status" value="1"/>
</dbReference>
<feature type="compositionally biased region" description="Polar residues" evidence="5">
    <location>
        <begin position="778"/>
        <end position="787"/>
    </location>
</feature>
<dbReference type="PANTHER" id="PTHR14312">
    <property type="entry name" value="CREB/ATF BZIP TRANSCRIPTION FACTOR"/>
    <property type="match status" value="1"/>
</dbReference>
<feature type="compositionally biased region" description="Polar residues" evidence="5">
    <location>
        <begin position="922"/>
        <end position="940"/>
    </location>
</feature>
<dbReference type="GO" id="GO:0005634">
    <property type="term" value="C:nucleus"/>
    <property type="evidence" value="ECO:0007669"/>
    <property type="project" value="TreeGrafter"/>
</dbReference>
<name>A0AAV0XIQ5_9HEMI</name>
<sequence>MPKLTNAERAKNFRKRQKEKAKSTGQQKNPARTSTERSREHRAREREKRPSIISTTRPKQQQNTPVSLEVNCSVEKMSSSESAEPAGWLRLGDLAIGGDGGVCVTSLIKDKIREYMLNEEQQQTTATSTTAVAAAAATVANTAQASNSGDVTCVRRIGNSLDLLLRESRNAGHAVAAATAKNKTSSSSTPSFATAATAAVDVASAGCAVITAPVDHIASTAVITAPADSSRPTVDRPLPPLPPLFTKRYFTIEDEMQISRMPIPADDCANSEMSVDASPSDTKTDDLETTTKVNGDSHKKLNGTAVDNAIETDEASQLVIKKEEEDNDEDDNEDEDDEEEKSEKEKVKKEKDPEDKTEPLSKTTDKIVKNGVSVEQQNSVEAINGETSTTNDDDPIINEEKDEEVKPMEIDETVVQTNEDVVIKKETLEVDEPEVTEHVETQETEKPINGNANQKDEVITTSNEVLKNSEEETNPVNGEIKLEDDKHFKSEKVNRKVLEEEDMSSEISTDTLSPKQIDEPIARKRSAASHDELSVVSGASSDNDLPKIKKLRSDEDHPLLKDDTRERLIKNIVQSSGKNEVELNRNVEKIQNEIKVITEIAQTKRDELVTLIRLQKLKEEIIERLMIKLKEFDAIKTDNSKDWNLPEMFQINLSQPEHILSEKNILDIIDNRGDSQLEKSAINNYDQNMYASSSSNTSITPVASSSNAQSNEWTVSDRVNRTNRVQRPILPKPSAANNHKEGRQGPILDVKLIIADHRSKNPETGVTTKRGRRKANANDFSVPTSSAPLRYPNPMGFGNPLHHASDGNFKTKVTLHPVSQPMQQQQQLQQQQQQQQLLQQQQIQQPQPTSLLHGILTKGAGTHHLPLSMSHPPTNYSPTLARLLTAPERCKQSRGKRQAPAATVVSSNAQSRNEITITPVQSTSMSSTFQQKPSCSSNIPPAQVDDEDASDRLVIDEGQDVMNANSPSSAPQCQGCMQKPAQFVCAGCGNQWYCSKDCQIDAWDDHSEVCSG</sequence>
<evidence type="ECO:0000259" key="7">
    <source>
        <dbReference type="PROSITE" id="PS50865"/>
    </source>
</evidence>
<dbReference type="AlphaFoldDB" id="A0AAV0XIQ5"/>
<dbReference type="SUPFAM" id="SSF144232">
    <property type="entry name" value="HIT/MYND zinc finger-like"/>
    <property type="match status" value="1"/>
</dbReference>
<feature type="compositionally biased region" description="Basic and acidic residues" evidence="5">
    <location>
        <begin position="1"/>
        <end position="11"/>
    </location>
</feature>
<feature type="compositionally biased region" description="Basic and acidic residues" evidence="5">
    <location>
        <begin position="516"/>
        <end position="533"/>
    </location>
</feature>
<comment type="caution">
    <text evidence="8">The sequence shown here is derived from an EMBL/GenBank/DDBJ whole genome shotgun (WGS) entry which is preliminary data.</text>
</comment>
<evidence type="ECO:0000256" key="2">
    <source>
        <dbReference type="ARBA" id="ARBA00022771"/>
    </source>
</evidence>
<protein>
    <recommendedName>
        <fullName evidence="10">MYND-type domain-containing protein</fullName>
    </recommendedName>
</protein>
<feature type="region of interest" description="Disordered" evidence="5">
    <location>
        <begin position="922"/>
        <end position="945"/>
    </location>
</feature>
<evidence type="ECO:0000256" key="1">
    <source>
        <dbReference type="ARBA" id="ARBA00022723"/>
    </source>
</evidence>
<keyword evidence="3" id="KW-0862">Zinc</keyword>
<feature type="compositionally biased region" description="Polar residues" evidence="5">
    <location>
        <begin position="373"/>
        <end position="390"/>
    </location>
</feature>
<feature type="region of interest" description="Disordered" evidence="5">
    <location>
        <begin position="694"/>
        <end position="713"/>
    </location>
</feature>
<evidence type="ECO:0000256" key="3">
    <source>
        <dbReference type="ARBA" id="ARBA00022833"/>
    </source>
</evidence>
<evidence type="ECO:0000313" key="9">
    <source>
        <dbReference type="Proteomes" id="UP001160148"/>
    </source>
</evidence>
<feature type="compositionally biased region" description="Basic and acidic residues" evidence="5">
    <location>
        <begin position="341"/>
        <end position="368"/>
    </location>
</feature>
<keyword evidence="1" id="KW-0479">Metal-binding</keyword>
<dbReference type="Pfam" id="PF01753">
    <property type="entry name" value="zf-MYND"/>
    <property type="match status" value="1"/>
</dbReference>
<dbReference type="PROSITE" id="PS50835">
    <property type="entry name" value="IG_LIKE"/>
    <property type="match status" value="1"/>
</dbReference>
<feature type="region of interest" description="Disordered" evidence="5">
    <location>
        <begin position="499"/>
        <end position="550"/>
    </location>
</feature>
<proteinExistence type="predicted"/>
<evidence type="ECO:0000313" key="8">
    <source>
        <dbReference type="EMBL" id="CAI6367912.1"/>
    </source>
</evidence>
<dbReference type="PROSITE" id="PS50865">
    <property type="entry name" value="ZF_MYND_2"/>
    <property type="match status" value="1"/>
</dbReference>
<feature type="region of interest" description="Disordered" evidence="5">
    <location>
        <begin position="432"/>
        <end position="484"/>
    </location>
</feature>
<feature type="compositionally biased region" description="Basic and acidic residues" evidence="5">
    <location>
        <begin position="435"/>
        <end position="446"/>
    </location>
</feature>
<reference evidence="8 9" key="1">
    <citation type="submission" date="2023-01" db="EMBL/GenBank/DDBJ databases">
        <authorList>
            <person name="Whitehead M."/>
        </authorList>
    </citation>
    <scope>NUCLEOTIDE SEQUENCE [LARGE SCALE GENOMIC DNA]</scope>
</reference>
<dbReference type="InterPro" id="IPR002893">
    <property type="entry name" value="Znf_MYND"/>
</dbReference>
<dbReference type="Proteomes" id="UP001160148">
    <property type="component" value="Unassembled WGS sequence"/>
</dbReference>
<gene>
    <name evidence="8" type="ORF">MEUPH1_LOCUS22325</name>
</gene>
<dbReference type="PANTHER" id="PTHR14312:SF1">
    <property type="entry name" value="BASIC-LEUCINE ZIPPER TRANSCRIPTION FACTOR A"/>
    <property type="match status" value="1"/>
</dbReference>
<feature type="compositionally biased region" description="Polar residues" evidence="5">
    <location>
        <begin position="505"/>
        <end position="514"/>
    </location>
</feature>
<organism evidence="8 9">
    <name type="scientific">Macrosiphum euphorbiae</name>
    <name type="common">potato aphid</name>
    <dbReference type="NCBI Taxonomy" id="13131"/>
    <lineage>
        <taxon>Eukaryota</taxon>
        <taxon>Metazoa</taxon>
        <taxon>Ecdysozoa</taxon>
        <taxon>Arthropoda</taxon>
        <taxon>Hexapoda</taxon>
        <taxon>Insecta</taxon>
        <taxon>Pterygota</taxon>
        <taxon>Neoptera</taxon>
        <taxon>Paraneoptera</taxon>
        <taxon>Hemiptera</taxon>
        <taxon>Sternorrhyncha</taxon>
        <taxon>Aphidomorpha</taxon>
        <taxon>Aphidoidea</taxon>
        <taxon>Aphididae</taxon>
        <taxon>Macrosiphini</taxon>
        <taxon>Macrosiphum</taxon>
    </lineage>
</organism>
<feature type="region of interest" description="Disordered" evidence="5">
    <location>
        <begin position="264"/>
        <end position="399"/>
    </location>
</feature>
<keyword evidence="2 4" id="KW-0863">Zinc-finger</keyword>
<accession>A0AAV0XIQ5</accession>
<feature type="region of interest" description="Disordered" evidence="5">
    <location>
        <begin position="1"/>
        <end position="67"/>
    </location>
</feature>
<evidence type="ECO:0008006" key="10">
    <source>
        <dbReference type="Google" id="ProtNLM"/>
    </source>
</evidence>
<dbReference type="InterPro" id="IPR007110">
    <property type="entry name" value="Ig-like_dom"/>
</dbReference>
<dbReference type="EMBL" id="CARXXK010000005">
    <property type="protein sequence ID" value="CAI6367912.1"/>
    <property type="molecule type" value="Genomic_DNA"/>
</dbReference>